<dbReference type="Proteomes" id="UP000214355">
    <property type="component" value="Chromosome I"/>
</dbReference>
<dbReference type="GO" id="GO:0016787">
    <property type="term" value="F:hydrolase activity"/>
    <property type="evidence" value="ECO:0007669"/>
    <property type="project" value="UniProtKB-KW"/>
</dbReference>
<evidence type="ECO:0000313" key="4">
    <source>
        <dbReference type="Proteomes" id="UP000214355"/>
    </source>
</evidence>
<protein>
    <submittedName>
        <fullName evidence="3">Acetyl esterase</fullName>
    </submittedName>
</protein>
<dbReference type="AlphaFoldDB" id="A0A1H2LJ82"/>
<dbReference type="InterPro" id="IPR013094">
    <property type="entry name" value="AB_hydrolase_3"/>
</dbReference>
<gene>
    <name evidence="3" type="ORF">SAMN04489737_1209</name>
</gene>
<proteinExistence type="predicted"/>
<name>A0A1H2LJ82_9ACTO</name>
<dbReference type="EMBL" id="LT629804">
    <property type="protein sequence ID" value="SDU80456.1"/>
    <property type="molecule type" value="Genomic_DNA"/>
</dbReference>
<organism evidence="3 4">
    <name type="scientific">Arcanobacterium phocae</name>
    <dbReference type="NCBI Taxonomy" id="131112"/>
    <lineage>
        <taxon>Bacteria</taxon>
        <taxon>Bacillati</taxon>
        <taxon>Actinomycetota</taxon>
        <taxon>Actinomycetes</taxon>
        <taxon>Actinomycetales</taxon>
        <taxon>Actinomycetaceae</taxon>
        <taxon>Arcanobacterium</taxon>
    </lineage>
</organism>
<evidence type="ECO:0000313" key="3">
    <source>
        <dbReference type="EMBL" id="SDU80456.1"/>
    </source>
</evidence>
<dbReference type="SUPFAM" id="SSF53474">
    <property type="entry name" value="alpha/beta-Hydrolases"/>
    <property type="match status" value="1"/>
</dbReference>
<feature type="domain" description="Alpha/beta hydrolase fold-3" evidence="2">
    <location>
        <begin position="77"/>
        <end position="283"/>
    </location>
</feature>
<dbReference type="PANTHER" id="PTHR48081">
    <property type="entry name" value="AB HYDROLASE SUPERFAMILY PROTEIN C4A8.06C"/>
    <property type="match status" value="1"/>
</dbReference>
<accession>A0A1H2LJ82</accession>
<evidence type="ECO:0000256" key="1">
    <source>
        <dbReference type="ARBA" id="ARBA00022801"/>
    </source>
</evidence>
<reference evidence="4" key="1">
    <citation type="submission" date="2016-10" db="EMBL/GenBank/DDBJ databases">
        <authorList>
            <person name="Varghese N."/>
            <person name="Submissions S."/>
        </authorList>
    </citation>
    <scope>NUCLEOTIDE SEQUENCE [LARGE SCALE GENOMIC DNA]</scope>
    <source>
        <strain evidence="4">DSM 10002</strain>
    </source>
</reference>
<evidence type="ECO:0000259" key="2">
    <source>
        <dbReference type="Pfam" id="PF07859"/>
    </source>
</evidence>
<dbReference type="InterPro" id="IPR050300">
    <property type="entry name" value="GDXG_lipolytic_enzyme"/>
</dbReference>
<dbReference type="Gene3D" id="3.40.50.1820">
    <property type="entry name" value="alpha/beta hydrolase"/>
    <property type="match status" value="1"/>
</dbReference>
<dbReference type="InterPro" id="IPR029058">
    <property type="entry name" value="AB_hydrolase_fold"/>
</dbReference>
<keyword evidence="1" id="KW-0378">Hydrolase</keyword>
<dbReference type="Pfam" id="PF07859">
    <property type="entry name" value="Abhydrolase_3"/>
    <property type="match status" value="1"/>
</dbReference>
<sequence length="311" mass="34763">MVSMHEAMEQVRRRKSEIREELALPKTTLEEIRYGYLRKRLWWNDGGPHVSRISIDVGPDNVDVSLYGANYSSTQAIVYAHGGGWIVGHSQSHDRLLRALSHECRCPIYSVNYSLAPESKYPVQIQETAAVINHVAMCMPHIFLMGDSCGATLMMQTCHALSGDVVVDNLEPNLTSRSKIAGLALFYGAYGLTDSASLRQFSSMEGMSRADLRSYEQAILSEDGNRNVLNLVDIPAQSYPPSYLVAAEFDPLRDDSRALADKIDRTSGNVVYDEILGVEHEFMQYGRILPQVDEVIKNVAHWLNANTPQNK</sequence>
<dbReference type="STRING" id="131112.SAMN04489737_1209"/>
<dbReference type="PANTHER" id="PTHR48081:SF8">
    <property type="entry name" value="ALPHA_BETA HYDROLASE FOLD-3 DOMAIN-CONTAINING PROTEIN-RELATED"/>
    <property type="match status" value="1"/>
</dbReference>
<keyword evidence="4" id="KW-1185">Reference proteome</keyword>